<name>A0A1J7K156_9PEZI</name>
<dbReference type="Pfam" id="PF24883">
    <property type="entry name" value="NPHP3_N"/>
    <property type="match status" value="1"/>
</dbReference>
<sequence length="814" mass="91114">MEAFAALGLAANIAQFLELGAKIFKNAKEIKDAGSTVSTSHLATLAADIDDLSSGIRHQYTSLLPNSHSEEKALCDLASRCSEAADDLTAVLKSTIQSSSKKTTWDSTVAALRMIWHQDRINALGERLSEYRGQLTLRLLMVLNKQQSRGLESVRDDIVEVISVNIRDLVAAVGQGKDETIAAIFKTRSGSSTAISRPAGLNPTKDDSLRTSITYTHDTEATGSGSADVARFQTVTGIENYGQKIMDALHFRGISERRSTILPAHEETFEWVWDDSSHPDVKDVKWDPLGTWLRESNPAKGMCYWTSGKAGSGKSSLLKYAQQDPRLAAYLRDWAGSAQLVISSFYFWYAGTDLQKSHAGLLRALLLDVLNSRPDMAAVLFPDICRAIISGRLEGFLELSLWELKAAFSNLVRSVPHDMRIFFIVDGIDEYVGDYNELCKLLLEATASTSVKALVSSRPISACCDRFRHCPSLRMQDLTRHDIQRYVTDNLGNHHLMTKMEKIEPGVTIKIVDEVVDRASGVFLWIVLVVRNLVLRLQNYDSSATLLKEVARLPPDLEKLYGHMLSSMSKENQILGSKFLQMLLRHMEIGCNYPFTLLQLSFAEENDYEACLKTPFKALAAEVSEWRCEATAGRLRASCCGLCEVQNSPGQSEPWVGFFHRTVVEFLQLDGVWEKVTLLTSNPSLTHSSYFEFDADLALVSSSVAELKAMALQPWHRKGPDKSSDIFLRMLRMLGYEKHLNERVRLAYHDRYLNEMRRAVTYHWHNPEIFPSPEQEAAAFCNKKTGKTPVRELIVNLKGTGQYNVATKPVRVEL</sequence>
<dbReference type="STRING" id="1408157.A0A1J7K156"/>
<dbReference type="AlphaFoldDB" id="A0A1J7K156"/>
<feature type="domain" description="DUF7791" evidence="3">
    <location>
        <begin position="576"/>
        <end position="712"/>
    </location>
</feature>
<evidence type="ECO:0000313" key="5">
    <source>
        <dbReference type="Proteomes" id="UP000182658"/>
    </source>
</evidence>
<dbReference type="Pfam" id="PF25053">
    <property type="entry name" value="DUF7791"/>
    <property type="match status" value="1"/>
</dbReference>
<evidence type="ECO:0000256" key="1">
    <source>
        <dbReference type="ARBA" id="ARBA00022737"/>
    </source>
</evidence>
<dbReference type="SUPFAM" id="SSF52540">
    <property type="entry name" value="P-loop containing nucleoside triphosphate hydrolases"/>
    <property type="match status" value="1"/>
</dbReference>
<feature type="domain" description="Nephrocystin 3-like N-terminal" evidence="2">
    <location>
        <begin position="291"/>
        <end position="458"/>
    </location>
</feature>
<dbReference type="InterPro" id="IPR056884">
    <property type="entry name" value="NPHP3-like_N"/>
</dbReference>
<dbReference type="EMBL" id="KV875093">
    <property type="protein sequence ID" value="OIW35436.1"/>
    <property type="molecule type" value="Genomic_DNA"/>
</dbReference>
<accession>A0A1J7K156</accession>
<dbReference type="Gene3D" id="3.40.50.300">
    <property type="entry name" value="P-loop containing nucleotide triphosphate hydrolases"/>
    <property type="match status" value="1"/>
</dbReference>
<organism evidence="4 5">
    <name type="scientific">Coniochaeta ligniaria NRRL 30616</name>
    <dbReference type="NCBI Taxonomy" id="1408157"/>
    <lineage>
        <taxon>Eukaryota</taxon>
        <taxon>Fungi</taxon>
        <taxon>Dikarya</taxon>
        <taxon>Ascomycota</taxon>
        <taxon>Pezizomycotina</taxon>
        <taxon>Sordariomycetes</taxon>
        <taxon>Sordariomycetidae</taxon>
        <taxon>Coniochaetales</taxon>
        <taxon>Coniochaetaceae</taxon>
        <taxon>Coniochaeta</taxon>
    </lineage>
</organism>
<evidence type="ECO:0000259" key="2">
    <source>
        <dbReference type="Pfam" id="PF24883"/>
    </source>
</evidence>
<dbReference type="OrthoDB" id="443402at2759"/>
<reference evidence="4 5" key="1">
    <citation type="submission" date="2016-10" db="EMBL/GenBank/DDBJ databases">
        <title>Draft genome sequence of Coniochaeta ligniaria NRRL30616, a lignocellulolytic fungus for bioabatement of inhibitors in plant biomass hydrolysates.</title>
        <authorList>
            <consortium name="DOE Joint Genome Institute"/>
            <person name="Jimenez D.J."/>
            <person name="Hector R.E."/>
            <person name="Riley R."/>
            <person name="Sun H."/>
            <person name="Grigoriev I.V."/>
            <person name="Van Elsas J.D."/>
            <person name="Nichols N.N."/>
        </authorList>
    </citation>
    <scope>NUCLEOTIDE SEQUENCE [LARGE SCALE GENOMIC DNA]</scope>
    <source>
        <strain evidence="4 5">NRRL 30616</strain>
    </source>
</reference>
<gene>
    <name evidence="4" type="ORF">CONLIGDRAFT_676357</name>
</gene>
<evidence type="ECO:0000313" key="4">
    <source>
        <dbReference type="EMBL" id="OIW35436.1"/>
    </source>
</evidence>
<keyword evidence="5" id="KW-1185">Reference proteome</keyword>
<dbReference type="PANTHER" id="PTHR10039">
    <property type="entry name" value="AMELOGENIN"/>
    <property type="match status" value="1"/>
</dbReference>
<dbReference type="InParanoid" id="A0A1J7K156"/>
<dbReference type="InterPro" id="IPR027417">
    <property type="entry name" value="P-loop_NTPase"/>
</dbReference>
<dbReference type="InterPro" id="IPR056693">
    <property type="entry name" value="DUF7791"/>
</dbReference>
<dbReference type="PANTHER" id="PTHR10039:SF5">
    <property type="entry name" value="NACHT DOMAIN-CONTAINING PROTEIN"/>
    <property type="match status" value="1"/>
</dbReference>
<keyword evidence="1" id="KW-0677">Repeat</keyword>
<evidence type="ECO:0000259" key="3">
    <source>
        <dbReference type="Pfam" id="PF25053"/>
    </source>
</evidence>
<protein>
    <submittedName>
        <fullName evidence="4">Uncharacterized protein</fullName>
    </submittedName>
</protein>
<dbReference type="Proteomes" id="UP000182658">
    <property type="component" value="Unassembled WGS sequence"/>
</dbReference>
<proteinExistence type="predicted"/>